<comment type="caution">
    <text evidence="1">The sequence shown here is derived from an EMBL/GenBank/DDBJ whole genome shotgun (WGS) entry which is preliminary data.</text>
</comment>
<protein>
    <submittedName>
        <fullName evidence="1">Uncharacterized protein</fullName>
    </submittedName>
</protein>
<keyword evidence="2" id="KW-1185">Reference proteome</keyword>
<evidence type="ECO:0000313" key="1">
    <source>
        <dbReference type="EMBL" id="CAB4012593.1"/>
    </source>
</evidence>
<dbReference type="OrthoDB" id="10037236at2759"/>
<dbReference type="AlphaFoldDB" id="A0A6S7I747"/>
<evidence type="ECO:0000313" key="2">
    <source>
        <dbReference type="Proteomes" id="UP001152795"/>
    </source>
</evidence>
<reference evidence="1" key="1">
    <citation type="submission" date="2020-04" db="EMBL/GenBank/DDBJ databases">
        <authorList>
            <person name="Alioto T."/>
            <person name="Alioto T."/>
            <person name="Gomez Garrido J."/>
        </authorList>
    </citation>
    <scope>NUCLEOTIDE SEQUENCE</scope>
    <source>
        <strain evidence="1">A484AB</strain>
    </source>
</reference>
<dbReference type="PANTHER" id="PTHR47510">
    <property type="entry name" value="REVERSE TRANSCRIPTASE DOMAIN-CONTAINING PROTEIN"/>
    <property type="match status" value="1"/>
</dbReference>
<dbReference type="PANTHER" id="PTHR47510:SF3">
    <property type="entry name" value="ENDO_EXONUCLEASE_PHOSPHATASE DOMAIN-CONTAINING PROTEIN"/>
    <property type="match status" value="1"/>
</dbReference>
<accession>A0A6S7I747</accession>
<dbReference type="Proteomes" id="UP001152795">
    <property type="component" value="Unassembled WGS sequence"/>
</dbReference>
<dbReference type="EMBL" id="CACRXK020007569">
    <property type="protein sequence ID" value="CAB4012593.1"/>
    <property type="molecule type" value="Genomic_DNA"/>
</dbReference>
<name>A0A6S7I747_PARCT</name>
<proteinExistence type="predicted"/>
<sequence>MFKGQDLSTGLQQYKTLERRWHLQLNICGQRAEQDARRGNAILDQILTNMSHLFEPAQHLPPLGHSDHQCLLFKPKQWMKLSLITKKFLPMKPGNLQTLQAEMSKETWESVINAEDVDNEVFILISL</sequence>
<organism evidence="1 2">
    <name type="scientific">Paramuricea clavata</name>
    <name type="common">Red gorgonian</name>
    <name type="synonym">Violescent sea-whip</name>
    <dbReference type="NCBI Taxonomy" id="317549"/>
    <lineage>
        <taxon>Eukaryota</taxon>
        <taxon>Metazoa</taxon>
        <taxon>Cnidaria</taxon>
        <taxon>Anthozoa</taxon>
        <taxon>Octocorallia</taxon>
        <taxon>Malacalcyonacea</taxon>
        <taxon>Plexauridae</taxon>
        <taxon>Paramuricea</taxon>
    </lineage>
</organism>
<gene>
    <name evidence="1" type="ORF">PACLA_8A007372</name>
</gene>